<keyword evidence="2" id="KW-0175">Coiled coil</keyword>
<feature type="domain" description="Kinesin motor" evidence="3">
    <location>
        <begin position="277"/>
        <end position="381"/>
    </location>
</feature>
<evidence type="ECO:0000256" key="1">
    <source>
        <dbReference type="PROSITE-ProRule" id="PRU00283"/>
    </source>
</evidence>
<evidence type="ECO:0000259" key="3">
    <source>
        <dbReference type="PROSITE" id="PS50067"/>
    </source>
</evidence>
<dbReference type="PANTHER" id="PTHR47972">
    <property type="entry name" value="KINESIN-LIKE PROTEIN KLP-3"/>
    <property type="match status" value="1"/>
</dbReference>
<dbReference type="AlphaFoldDB" id="X6P1N7"/>
<feature type="coiled-coil region" evidence="2">
    <location>
        <begin position="52"/>
        <end position="79"/>
    </location>
</feature>
<organism evidence="4 5">
    <name type="scientific">Reticulomyxa filosa</name>
    <dbReference type="NCBI Taxonomy" id="46433"/>
    <lineage>
        <taxon>Eukaryota</taxon>
        <taxon>Sar</taxon>
        <taxon>Rhizaria</taxon>
        <taxon>Retaria</taxon>
        <taxon>Foraminifera</taxon>
        <taxon>Monothalamids</taxon>
        <taxon>Reticulomyxidae</taxon>
        <taxon>Reticulomyxa</taxon>
    </lineage>
</organism>
<dbReference type="InterPro" id="IPR036961">
    <property type="entry name" value="Kinesin_motor_dom_sf"/>
</dbReference>
<dbReference type="GO" id="GO:0005524">
    <property type="term" value="F:ATP binding"/>
    <property type="evidence" value="ECO:0007669"/>
    <property type="project" value="InterPro"/>
</dbReference>
<protein>
    <submittedName>
        <fullName evidence="4">Kinesin-like protein Klp2</fullName>
    </submittedName>
</protein>
<gene>
    <name evidence="4" type="ORF">RFI_05657</name>
</gene>
<dbReference type="Proteomes" id="UP000023152">
    <property type="component" value="Unassembled WGS sequence"/>
</dbReference>
<accession>X6P1N7</accession>
<dbReference type="PROSITE" id="PS50067">
    <property type="entry name" value="KINESIN_MOTOR_2"/>
    <property type="match status" value="1"/>
</dbReference>
<proteinExistence type="inferred from homology"/>
<reference evidence="4 5" key="1">
    <citation type="journal article" date="2013" name="Curr. Biol.">
        <title>The Genome of the Foraminiferan Reticulomyxa filosa.</title>
        <authorList>
            <person name="Glockner G."/>
            <person name="Hulsmann N."/>
            <person name="Schleicher M."/>
            <person name="Noegel A.A."/>
            <person name="Eichinger L."/>
            <person name="Gallinger C."/>
            <person name="Pawlowski J."/>
            <person name="Sierra R."/>
            <person name="Euteneuer U."/>
            <person name="Pillet L."/>
            <person name="Moustafa A."/>
            <person name="Platzer M."/>
            <person name="Groth M."/>
            <person name="Szafranski K."/>
            <person name="Schliwa M."/>
        </authorList>
    </citation>
    <scope>NUCLEOTIDE SEQUENCE [LARGE SCALE GENOMIC DNA]</scope>
</reference>
<dbReference type="SUPFAM" id="SSF52540">
    <property type="entry name" value="P-loop containing nucleoside triphosphate hydrolases"/>
    <property type="match status" value="1"/>
</dbReference>
<dbReference type="OrthoDB" id="3176171at2759"/>
<keyword evidence="5" id="KW-1185">Reference proteome</keyword>
<evidence type="ECO:0000313" key="4">
    <source>
        <dbReference type="EMBL" id="ETO31462.1"/>
    </source>
</evidence>
<comment type="similarity">
    <text evidence="1">Belongs to the TRAFAC class myosin-kinesin ATPase superfamily. Kinesin family.</text>
</comment>
<dbReference type="Gene3D" id="3.40.850.10">
    <property type="entry name" value="Kinesin motor domain"/>
    <property type="match status" value="1"/>
</dbReference>
<evidence type="ECO:0000256" key="2">
    <source>
        <dbReference type="SAM" id="Coils"/>
    </source>
</evidence>
<feature type="non-terminal residue" evidence="4">
    <location>
        <position position="381"/>
    </location>
</feature>
<dbReference type="GO" id="GO:0008017">
    <property type="term" value="F:microtubule binding"/>
    <property type="evidence" value="ECO:0007669"/>
    <property type="project" value="InterPro"/>
</dbReference>
<evidence type="ECO:0000313" key="5">
    <source>
        <dbReference type="Proteomes" id="UP000023152"/>
    </source>
</evidence>
<dbReference type="InterPro" id="IPR031852">
    <property type="entry name" value="Vik1/Cik1_MT-bd"/>
</dbReference>
<dbReference type="EMBL" id="ASPP01004916">
    <property type="protein sequence ID" value="ETO31462.1"/>
    <property type="molecule type" value="Genomic_DNA"/>
</dbReference>
<dbReference type="InterPro" id="IPR001752">
    <property type="entry name" value="Kinesin_motor_dom"/>
</dbReference>
<comment type="caution">
    <text evidence="1">Lacks conserved residue(s) required for the propagation of feature annotation.</text>
</comment>
<name>X6P1N7_RETFI</name>
<dbReference type="GO" id="GO:0003777">
    <property type="term" value="F:microtubule motor activity"/>
    <property type="evidence" value="ECO:0007669"/>
    <property type="project" value="InterPro"/>
</dbReference>
<dbReference type="Pfam" id="PF16796">
    <property type="entry name" value="Microtub_bd"/>
    <property type="match status" value="1"/>
</dbReference>
<dbReference type="InterPro" id="IPR027417">
    <property type="entry name" value="P-loop_NTPase"/>
</dbReference>
<dbReference type="InterPro" id="IPR027640">
    <property type="entry name" value="Kinesin-like_fam"/>
</dbReference>
<sequence length="381" mass="44707">MFYNTIIKFNRYVAAGKENISSLSSQVLLLCVSEWLQKKNHVHILKKKQEFNWRANRRIKAAERKRVDLELAREELNRQLDYVQEIDQMQVKNDVLTKANCQLTRQCNIADETLFAVKKQINISTKELHDINEQLLQVSEREKALQMEMQACKQQVDEINNHQLGLKQACESADNENQSHNKSIETLILELTNQRILHKLQSFIENIQKIEIIVETVKKEESEKIMDLFQNITTLFGSTLNQAQILRVKAQKAIQSYGREILLRRKYFNIIQELKGNIRVFCRIRPLTEHELACGETMSVEFLNERSKTRAQHWEETNCQFIASHNSLQIKNKVRNKTVCFDHVFEPSATQEEVFESTKQFITSLLDGYNVCIFVKYLLPF</sequence>
<comment type="caution">
    <text evidence="4">The sequence shown here is derived from an EMBL/GenBank/DDBJ whole genome shotgun (WGS) entry which is preliminary data.</text>
</comment>
<dbReference type="PANTHER" id="PTHR47972:SF16">
    <property type="entry name" value="KINESIN-LIKE PROTEIN"/>
    <property type="match status" value="1"/>
</dbReference>
<dbReference type="GO" id="GO:0007018">
    <property type="term" value="P:microtubule-based movement"/>
    <property type="evidence" value="ECO:0007669"/>
    <property type="project" value="InterPro"/>
</dbReference>